<dbReference type="AlphaFoldDB" id="A0ABD2BRD8"/>
<reference evidence="1 2" key="1">
    <citation type="journal article" date="2024" name="Ann. Entomol. Soc. Am.">
        <title>Genomic analyses of the southern and eastern yellowjacket wasps (Hymenoptera: Vespidae) reveal evolutionary signatures of social life.</title>
        <authorList>
            <person name="Catto M.A."/>
            <person name="Caine P.B."/>
            <person name="Orr S.E."/>
            <person name="Hunt B.G."/>
            <person name="Goodisman M.A.D."/>
        </authorList>
    </citation>
    <scope>NUCLEOTIDE SEQUENCE [LARGE SCALE GENOMIC DNA]</scope>
    <source>
        <strain evidence="1">233</strain>
        <tissue evidence="1">Head and thorax</tissue>
    </source>
</reference>
<keyword evidence="2" id="KW-1185">Reference proteome</keyword>
<organism evidence="1 2">
    <name type="scientific">Vespula squamosa</name>
    <name type="common">Southern yellow jacket</name>
    <name type="synonym">Wasp</name>
    <dbReference type="NCBI Taxonomy" id="30214"/>
    <lineage>
        <taxon>Eukaryota</taxon>
        <taxon>Metazoa</taxon>
        <taxon>Ecdysozoa</taxon>
        <taxon>Arthropoda</taxon>
        <taxon>Hexapoda</taxon>
        <taxon>Insecta</taxon>
        <taxon>Pterygota</taxon>
        <taxon>Neoptera</taxon>
        <taxon>Endopterygota</taxon>
        <taxon>Hymenoptera</taxon>
        <taxon>Apocrita</taxon>
        <taxon>Aculeata</taxon>
        <taxon>Vespoidea</taxon>
        <taxon>Vespidae</taxon>
        <taxon>Vespinae</taxon>
        <taxon>Vespula</taxon>
    </lineage>
</organism>
<name>A0ABD2BRD8_VESSQ</name>
<accession>A0ABD2BRD8</accession>
<dbReference type="Proteomes" id="UP001607302">
    <property type="component" value="Unassembled WGS sequence"/>
</dbReference>
<dbReference type="EMBL" id="JAUDFV010000064">
    <property type="protein sequence ID" value="KAL2735332.1"/>
    <property type="molecule type" value="Genomic_DNA"/>
</dbReference>
<protein>
    <submittedName>
        <fullName evidence="1">Uncharacterized protein</fullName>
    </submittedName>
</protein>
<proteinExistence type="predicted"/>
<evidence type="ECO:0000313" key="1">
    <source>
        <dbReference type="EMBL" id="KAL2735332.1"/>
    </source>
</evidence>
<gene>
    <name evidence="1" type="ORF">V1478_002972</name>
</gene>
<sequence length="115" mass="12749">MRTLRAPTVVKFSQSFLLDRSFLLFTPAVRNDRPRITANAPKEENTASWCRYGGLFEPLSSNNDLGLYLEEHSCFPNCVSETSKNNADELTETSASVLFPSRSKASQASTVKVGE</sequence>
<evidence type="ECO:0000313" key="2">
    <source>
        <dbReference type="Proteomes" id="UP001607302"/>
    </source>
</evidence>
<comment type="caution">
    <text evidence="1">The sequence shown here is derived from an EMBL/GenBank/DDBJ whole genome shotgun (WGS) entry which is preliminary data.</text>
</comment>